<dbReference type="PANTHER" id="PTHR11839:SF18">
    <property type="entry name" value="NUDIX HYDROLASE DOMAIN-CONTAINING PROTEIN"/>
    <property type="match status" value="1"/>
</dbReference>
<evidence type="ECO:0000313" key="5">
    <source>
        <dbReference type="EMBL" id="GGI90937.1"/>
    </source>
</evidence>
<reference evidence="6" key="1">
    <citation type="journal article" date="2014" name="Int. J. Syst. Evol. Microbiol.">
        <title>Complete genome of a new Firmicutes species belonging to the dominant human colonic microbiota ('Ruminococcus bicirculans') reveals two chromosomes and a selective capacity to utilize plant glucans.</title>
        <authorList>
            <consortium name="NISC Comparative Sequencing Program"/>
            <person name="Wegmann U."/>
            <person name="Louis P."/>
            <person name="Goesmann A."/>
            <person name="Henrissat B."/>
            <person name="Duncan S.H."/>
            <person name="Flint H.J."/>
        </authorList>
    </citation>
    <scope>NUCLEOTIDE SEQUENCE</scope>
    <source>
        <strain evidence="6">CGMCC 1.8884</strain>
    </source>
</reference>
<feature type="compositionally biased region" description="Pro residues" evidence="3">
    <location>
        <begin position="7"/>
        <end position="16"/>
    </location>
</feature>
<dbReference type="PANTHER" id="PTHR11839">
    <property type="entry name" value="UDP/ADP-SUGAR PYROPHOSPHATASE"/>
    <property type="match status" value="1"/>
</dbReference>
<dbReference type="AlphaFoldDB" id="A0AAV4KAC0"/>
<reference evidence="7" key="3">
    <citation type="journal article" date="2019" name="Int. J. Syst. Evol. Microbiol.">
        <title>The Global Catalogue of Microorganisms (GCM) 10K type strain sequencing project: providing services to taxonomists for standard genome sequencing and annotation.</title>
        <authorList>
            <consortium name="The Broad Institute Genomics Platform"/>
            <consortium name="The Broad Institute Genome Sequencing Center for Infectious Disease"/>
            <person name="Wu L."/>
            <person name="Ma J."/>
        </authorList>
    </citation>
    <scope>NUCLEOTIDE SEQUENCE [LARGE SCALE GENOMIC DNA]</scope>
    <source>
        <strain evidence="7">CGMCC 1.8884</strain>
    </source>
</reference>
<feature type="region of interest" description="Disordered" evidence="3">
    <location>
        <begin position="1"/>
        <end position="35"/>
    </location>
</feature>
<dbReference type="GO" id="GO:0005829">
    <property type="term" value="C:cytosol"/>
    <property type="evidence" value="ECO:0007669"/>
    <property type="project" value="TreeGrafter"/>
</dbReference>
<sequence length="210" mass="22923">MRDNAPMPAPLTPHPNWPSLREDAPSPGEPSPWKTLSTRQLVGGVRTVYEDRVEVRPGVEATYQYRPRGPRAVFVLPVTAAGEAVLIRQYRYPLRATITEIVAGGVEGDEDLGAAAARELREEVGGTAAEWVALPGFYPQPSISGVVFYPLLALGVTLGEARPEATETIERVVVPLAEAYRRLEAGEIQDGPSSLTLWQARGELTRRGWL</sequence>
<keyword evidence="7" id="KW-1185">Reference proteome</keyword>
<dbReference type="GO" id="GO:0019693">
    <property type="term" value="P:ribose phosphate metabolic process"/>
    <property type="evidence" value="ECO:0007669"/>
    <property type="project" value="TreeGrafter"/>
</dbReference>
<dbReference type="GO" id="GO:0006753">
    <property type="term" value="P:nucleoside phosphate metabolic process"/>
    <property type="evidence" value="ECO:0007669"/>
    <property type="project" value="TreeGrafter"/>
</dbReference>
<dbReference type="EMBL" id="BMMA01000035">
    <property type="protein sequence ID" value="GGI90937.1"/>
    <property type="molecule type" value="Genomic_DNA"/>
</dbReference>
<dbReference type="InterPro" id="IPR020084">
    <property type="entry name" value="NUDIX_hydrolase_CS"/>
</dbReference>
<dbReference type="PROSITE" id="PS51462">
    <property type="entry name" value="NUDIX"/>
    <property type="match status" value="1"/>
</dbReference>
<dbReference type="PROSITE" id="PS00893">
    <property type="entry name" value="NUDIX_BOX"/>
    <property type="match status" value="1"/>
</dbReference>
<feature type="domain" description="Nudix hydrolase" evidence="4">
    <location>
        <begin position="69"/>
        <end position="201"/>
    </location>
</feature>
<reference evidence="5" key="4">
    <citation type="submission" date="2023-08" db="EMBL/GenBank/DDBJ databases">
        <authorList>
            <person name="Sun Q."/>
            <person name="Zhou Y."/>
        </authorList>
    </citation>
    <scope>NUCLEOTIDE SEQUENCE</scope>
    <source>
        <strain evidence="6">CGMCC 1.8884</strain>
        <strain evidence="5">CGMCC 1.8885</strain>
    </source>
</reference>
<evidence type="ECO:0000259" key="4">
    <source>
        <dbReference type="PROSITE" id="PS51462"/>
    </source>
</evidence>
<reference evidence="5" key="2">
    <citation type="journal article" date="2014" name="Int. J. Syst. Evol. Microbiol.">
        <title>Complete genome sequence of Corynebacterium casei LMG S-19264T (=DSM 44701T), isolated from a smear-ripened cheese.</title>
        <authorList>
            <consortium name="US DOE Joint Genome Institute (JGI-PGF)"/>
            <person name="Walter F."/>
            <person name="Albersmeier A."/>
            <person name="Kalinowski J."/>
            <person name="Ruckert C."/>
        </authorList>
    </citation>
    <scope>NUCLEOTIDE SEQUENCE</scope>
    <source>
        <strain evidence="5">CGMCC 1.8885</strain>
    </source>
</reference>
<protein>
    <submittedName>
        <fullName evidence="5">DNA mismatch repair protein MutT</fullName>
    </submittedName>
</protein>
<gene>
    <name evidence="6" type="ORF">GCM10008021_25530</name>
    <name evidence="5" type="ORF">GCM10010914_26610</name>
</gene>
<name>A0AAV4KAC0_9DEIO</name>
<organism evidence="5 8">
    <name type="scientific">Deinococcus wulumuqiensis</name>
    <dbReference type="NCBI Taxonomy" id="980427"/>
    <lineage>
        <taxon>Bacteria</taxon>
        <taxon>Thermotogati</taxon>
        <taxon>Deinococcota</taxon>
        <taxon>Deinococci</taxon>
        <taxon>Deinococcales</taxon>
        <taxon>Deinococcaceae</taxon>
        <taxon>Deinococcus</taxon>
    </lineage>
</organism>
<evidence type="ECO:0000313" key="7">
    <source>
        <dbReference type="Proteomes" id="UP000630135"/>
    </source>
</evidence>
<evidence type="ECO:0000256" key="2">
    <source>
        <dbReference type="ARBA" id="ARBA00022801"/>
    </source>
</evidence>
<comment type="caution">
    <text evidence="5">The sequence shown here is derived from an EMBL/GenBank/DDBJ whole genome shotgun (WGS) entry which is preliminary data.</text>
</comment>
<evidence type="ECO:0000313" key="6">
    <source>
        <dbReference type="EMBL" id="GGP30902.1"/>
    </source>
</evidence>
<dbReference type="SUPFAM" id="SSF55811">
    <property type="entry name" value="Nudix"/>
    <property type="match status" value="1"/>
</dbReference>
<dbReference type="Gene3D" id="3.90.79.10">
    <property type="entry name" value="Nucleoside Triphosphate Pyrophosphohydrolase"/>
    <property type="match status" value="1"/>
</dbReference>
<dbReference type="Proteomes" id="UP000630135">
    <property type="component" value="Unassembled WGS sequence"/>
</dbReference>
<accession>A0AAV4KAC0</accession>
<evidence type="ECO:0000256" key="1">
    <source>
        <dbReference type="ARBA" id="ARBA00001946"/>
    </source>
</evidence>
<evidence type="ECO:0000256" key="3">
    <source>
        <dbReference type="SAM" id="MobiDB-lite"/>
    </source>
</evidence>
<dbReference type="GO" id="GO:0016787">
    <property type="term" value="F:hydrolase activity"/>
    <property type="evidence" value="ECO:0007669"/>
    <property type="project" value="UniProtKB-KW"/>
</dbReference>
<dbReference type="CDD" id="cd24161">
    <property type="entry name" value="NUDIX_ADPRase_Ndx2"/>
    <property type="match status" value="1"/>
</dbReference>
<dbReference type="InterPro" id="IPR015797">
    <property type="entry name" value="NUDIX_hydrolase-like_dom_sf"/>
</dbReference>
<dbReference type="Pfam" id="PF00293">
    <property type="entry name" value="NUDIX"/>
    <property type="match status" value="1"/>
</dbReference>
<keyword evidence="2" id="KW-0378">Hydrolase</keyword>
<proteinExistence type="predicted"/>
<evidence type="ECO:0000313" key="8">
    <source>
        <dbReference type="Proteomes" id="UP000652720"/>
    </source>
</evidence>
<dbReference type="EMBL" id="BMLZ01000043">
    <property type="protein sequence ID" value="GGP30902.1"/>
    <property type="molecule type" value="Genomic_DNA"/>
</dbReference>
<dbReference type="InterPro" id="IPR000086">
    <property type="entry name" value="NUDIX_hydrolase_dom"/>
</dbReference>
<comment type="cofactor">
    <cofactor evidence="1">
        <name>Mg(2+)</name>
        <dbReference type="ChEBI" id="CHEBI:18420"/>
    </cofactor>
</comment>
<dbReference type="Proteomes" id="UP000652720">
    <property type="component" value="Unassembled WGS sequence"/>
</dbReference>